<feature type="compositionally biased region" description="Basic and acidic residues" evidence="1">
    <location>
        <begin position="79"/>
        <end position="103"/>
    </location>
</feature>
<reference evidence="2 3" key="1">
    <citation type="submission" date="2022-05" db="EMBL/GenBank/DDBJ databases">
        <authorList>
            <consortium name="Genoscope - CEA"/>
            <person name="William W."/>
        </authorList>
    </citation>
    <scope>NUCLEOTIDE SEQUENCE [LARGE SCALE GENOMIC DNA]</scope>
</reference>
<name>A0ABN8R5S6_9CNID</name>
<protein>
    <submittedName>
        <fullName evidence="2">Uncharacterized protein</fullName>
    </submittedName>
</protein>
<feature type="compositionally biased region" description="Acidic residues" evidence="1">
    <location>
        <begin position="13"/>
        <end position="25"/>
    </location>
</feature>
<dbReference type="Proteomes" id="UP001159405">
    <property type="component" value="Unassembled WGS sequence"/>
</dbReference>
<comment type="caution">
    <text evidence="2">The sequence shown here is derived from an EMBL/GenBank/DDBJ whole genome shotgun (WGS) entry which is preliminary data.</text>
</comment>
<dbReference type="EMBL" id="CALNXK010000179">
    <property type="protein sequence ID" value="CAH3173158.1"/>
    <property type="molecule type" value="Genomic_DNA"/>
</dbReference>
<proteinExistence type="predicted"/>
<evidence type="ECO:0000313" key="2">
    <source>
        <dbReference type="EMBL" id="CAH3173158.1"/>
    </source>
</evidence>
<sequence>KNGCRESPRCDDSDSGEAFEPDEVIIECPEQSLAGPSGDALPADRPLAGPSGDAVPADRSSESRQGHEQPRANSDTAEYESRQRSRQPGSDRDTERRHVPLDRPRRKTRSTKDTKYKDFICE</sequence>
<organism evidence="2 3">
    <name type="scientific">Porites lobata</name>
    <dbReference type="NCBI Taxonomy" id="104759"/>
    <lineage>
        <taxon>Eukaryota</taxon>
        <taxon>Metazoa</taxon>
        <taxon>Cnidaria</taxon>
        <taxon>Anthozoa</taxon>
        <taxon>Hexacorallia</taxon>
        <taxon>Scleractinia</taxon>
        <taxon>Fungiina</taxon>
        <taxon>Poritidae</taxon>
        <taxon>Porites</taxon>
    </lineage>
</organism>
<feature type="non-terminal residue" evidence="2">
    <location>
        <position position="1"/>
    </location>
</feature>
<keyword evidence="3" id="KW-1185">Reference proteome</keyword>
<feature type="compositionally biased region" description="Basic and acidic residues" evidence="1">
    <location>
        <begin position="110"/>
        <end position="122"/>
    </location>
</feature>
<gene>
    <name evidence="2" type="ORF">PLOB_00013969</name>
</gene>
<evidence type="ECO:0000256" key="1">
    <source>
        <dbReference type="SAM" id="MobiDB-lite"/>
    </source>
</evidence>
<feature type="region of interest" description="Disordered" evidence="1">
    <location>
        <begin position="1"/>
        <end position="122"/>
    </location>
</feature>
<accession>A0ABN8R5S6</accession>
<feature type="compositionally biased region" description="Basic and acidic residues" evidence="1">
    <location>
        <begin position="1"/>
        <end position="12"/>
    </location>
</feature>
<feature type="compositionally biased region" description="Basic and acidic residues" evidence="1">
    <location>
        <begin position="59"/>
        <end position="70"/>
    </location>
</feature>
<evidence type="ECO:0000313" key="3">
    <source>
        <dbReference type="Proteomes" id="UP001159405"/>
    </source>
</evidence>